<reference evidence="2" key="1">
    <citation type="submission" date="2016-11" db="UniProtKB">
        <authorList>
            <consortium name="WormBaseParasite"/>
        </authorList>
    </citation>
    <scope>IDENTIFICATION</scope>
</reference>
<dbReference type="WBParaSite" id="Csp11.Scaffold629.g7966.t1">
    <property type="protein sequence ID" value="Csp11.Scaffold629.g7966.t1"/>
    <property type="gene ID" value="Csp11.Scaffold629.g7966"/>
</dbReference>
<accession>A0A1I7UCK3</accession>
<name>A0A1I7UCK3_9PELO</name>
<protein>
    <submittedName>
        <fullName evidence="2">Ovule protein</fullName>
    </submittedName>
</protein>
<keyword evidence="1" id="KW-1185">Reference proteome</keyword>
<evidence type="ECO:0000313" key="2">
    <source>
        <dbReference type="WBParaSite" id="Csp11.Scaffold629.g7966.t1"/>
    </source>
</evidence>
<dbReference type="Proteomes" id="UP000095282">
    <property type="component" value="Unplaced"/>
</dbReference>
<sequence length="81" mass="9209">MNTWKTDLDFLIICSSKSSKSNSIRVVPPNPDDSIPTTPPLFATFSSENSENCDPYYFVSFSVHLESDDRRYAQSKRSIKV</sequence>
<proteinExistence type="predicted"/>
<evidence type="ECO:0000313" key="1">
    <source>
        <dbReference type="Proteomes" id="UP000095282"/>
    </source>
</evidence>
<organism evidence="1 2">
    <name type="scientific">Caenorhabditis tropicalis</name>
    <dbReference type="NCBI Taxonomy" id="1561998"/>
    <lineage>
        <taxon>Eukaryota</taxon>
        <taxon>Metazoa</taxon>
        <taxon>Ecdysozoa</taxon>
        <taxon>Nematoda</taxon>
        <taxon>Chromadorea</taxon>
        <taxon>Rhabditida</taxon>
        <taxon>Rhabditina</taxon>
        <taxon>Rhabditomorpha</taxon>
        <taxon>Rhabditoidea</taxon>
        <taxon>Rhabditidae</taxon>
        <taxon>Peloderinae</taxon>
        <taxon>Caenorhabditis</taxon>
    </lineage>
</organism>
<dbReference type="AlphaFoldDB" id="A0A1I7UCK3"/>